<dbReference type="PANTHER" id="PTHR33048:SF129">
    <property type="entry name" value="INTEGRAL MEMBRANE PROTEIN-RELATED"/>
    <property type="match status" value="1"/>
</dbReference>
<reference evidence="9 10" key="1">
    <citation type="submission" date="2023-01" db="EMBL/GenBank/DDBJ databases">
        <title>Analysis of 21 Apiospora genomes using comparative genomics revels a genus with tremendous synthesis potential of carbohydrate active enzymes and secondary metabolites.</title>
        <authorList>
            <person name="Sorensen T."/>
        </authorList>
    </citation>
    <scope>NUCLEOTIDE SEQUENCE [LARGE SCALE GENOMIC DNA]</scope>
    <source>
        <strain evidence="9 10">CBS 135458</strain>
    </source>
</reference>
<gene>
    <name evidence="9" type="ORF">PG994_012036</name>
</gene>
<proteinExistence type="inferred from homology"/>
<evidence type="ECO:0000259" key="8">
    <source>
        <dbReference type="Pfam" id="PF20684"/>
    </source>
</evidence>
<dbReference type="InterPro" id="IPR052337">
    <property type="entry name" value="SAT4-like"/>
</dbReference>
<keyword evidence="4 7" id="KW-0472">Membrane</keyword>
<dbReference type="PANTHER" id="PTHR33048">
    <property type="entry name" value="PTH11-LIKE INTEGRAL MEMBRANE PROTEIN (AFU_ORTHOLOGUE AFUA_5G11245)"/>
    <property type="match status" value="1"/>
</dbReference>
<dbReference type="Proteomes" id="UP001480595">
    <property type="component" value="Unassembled WGS sequence"/>
</dbReference>
<evidence type="ECO:0000256" key="2">
    <source>
        <dbReference type="ARBA" id="ARBA00022692"/>
    </source>
</evidence>
<evidence type="ECO:0000256" key="3">
    <source>
        <dbReference type="ARBA" id="ARBA00022989"/>
    </source>
</evidence>
<feature type="transmembrane region" description="Helical" evidence="7">
    <location>
        <begin position="58"/>
        <end position="77"/>
    </location>
</feature>
<comment type="subcellular location">
    <subcellularLocation>
        <location evidence="1">Membrane</location>
        <topology evidence="1">Multi-pass membrane protein</topology>
    </subcellularLocation>
</comment>
<name>A0ABR1TUH4_9PEZI</name>
<keyword evidence="2 7" id="KW-0812">Transmembrane</keyword>
<keyword evidence="10" id="KW-1185">Reference proteome</keyword>
<comment type="caution">
    <text evidence="9">The sequence shown here is derived from an EMBL/GenBank/DDBJ whole genome shotgun (WGS) entry which is preliminary data.</text>
</comment>
<sequence length="304" mass="33357">MPNGYGKHLWNTRATDIPGYLNFLAYLVLTYIWTISLTKLSMLALYRRINPSSAFHCCLYATAFCILGYSVAFTVVFTGPCNPLSVGSGECLNQAAIAQAAVNIISDVILIALPIPMIHSLVMPLKQRLLVGFILGLGSAATIFSVVRVANVGAMATSPDFTYTQGSTTVWSLFEMNLSIACVCMTRLMPFFRKYLPRLISSFGHSHKSNDGNNAPKGPYYKQNKTPNGDSQPARWREDRTEGFAMGDVQTGHGGERSGHTFKLSSKGMVVASIRVQNEFEVQYDDWPSVAKDGSTENILKGRT</sequence>
<evidence type="ECO:0000313" key="9">
    <source>
        <dbReference type="EMBL" id="KAK8050306.1"/>
    </source>
</evidence>
<feature type="transmembrane region" description="Helical" evidence="7">
    <location>
        <begin position="129"/>
        <end position="150"/>
    </location>
</feature>
<evidence type="ECO:0000256" key="1">
    <source>
        <dbReference type="ARBA" id="ARBA00004141"/>
    </source>
</evidence>
<dbReference type="RefSeq" id="XP_066712555.1">
    <property type="nucleotide sequence ID" value="XM_066863445.1"/>
</dbReference>
<feature type="transmembrane region" description="Helical" evidence="7">
    <location>
        <begin position="97"/>
        <end position="117"/>
    </location>
</feature>
<evidence type="ECO:0000256" key="5">
    <source>
        <dbReference type="ARBA" id="ARBA00038359"/>
    </source>
</evidence>
<evidence type="ECO:0000313" key="10">
    <source>
        <dbReference type="Proteomes" id="UP001480595"/>
    </source>
</evidence>
<evidence type="ECO:0000256" key="4">
    <source>
        <dbReference type="ARBA" id="ARBA00023136"/>
    </source>
</evidence>
<comment type="similarity">
    <text evidence="5">Belongs to the SAT4 family.</text>
</comment>
<keyword evidence="3 7" id="KW-1133">Transmembrane helix</keyword>
<protein>
    <recommendedName>
        <fullName evidence="8">Rhodopsin domain-containing protein</fullName>
    </recommendedName>
</protein>
<evidence type="ECO:0000256" key="6">
    <source>
        <dbReference type="SAM" id="MobiDB-lite"/>
    </source>
</evidence>
<feature type="transmembrane region" description="Helical" evidence="7">
    <location>
        <begin position="170"/>
        <end position="189"/>
    </location>
</feature>
<accession>A0ABR1TUH4</accession>
<organism evidence="9 10">
    <name type="scientific">Apiospora phragmitis</name>
    <dbReference type="NCBI Taxonomy" id="2905665"/>
    <lineage>
        <taxon>Eukaryota</taxon>
        <taxon>Fungi</taxon>
        <taxon>Dikarya</taxon>
        <taxon>Ascomycota</taxon>
        <taxon>Pezizomycotina</taxon>
        <taxon>Sordariomycetes</taxon>
        <taxon>Xylariomycetidae</taxon>
        <taxon>Amphisphaeriales</taxon>
        <taxon>Apiosporaceae</taxon>
        <taxon>Apiospora</taxon>
    </lineage>
</organism>
<dbReference type="GeneID" id="92096508"/>
<dbReference type="Pfam" id="PF20684">
    <property type="entry name" value="Fung_rhodopsin"/>
    <property type="match status" value="1"/>
</dbReference>
<feature type="region of interest" description="Disordered" evidence="6">
    <location>
        <begin position="207"/>
        <end position="235"/>
    </location>
</feature>
<dbReference type="InterPro" id="IPR049326">
    <property type="entry name" value="Rhodopsin_dom_fungi"/>
</dbReference>
<feature type="domain" description="Rhodopsin" evidence="8">
    <location>
        <begin position="3"/>
        <end position="193"/>
    </location>
</feature>
<evidence type="ECO:0000256" key="7">
    <source>
        <dbReference type="SAM" id="Phobius"/>
    </source>
</evidence>
<dbReference type="EMBL" id="JAQQWL010000011">
    <property type="protein sequence ID" value="KAK8050306.1"/>
    <property type="molecule type" value="Genomic_DNA"/>
</dbReference>
<feature type="transmembrane region" description="Helical" evidence="7">
    <location>
        <begin position="20"/>
        <end position="46"/>
    </location>
</feature>